<reference evidence="2" key="1">
    <citation type="submission" date="2009-01" db="EMBL/GenBank/DDBJ databases">
        <title>Complete sequence of Anaeromyxobacter dehalogenans 2CP-1.</title>
        <authorList>
            <consortium name="US DOE Joint Genome Institute"/>
            <person name="Lucas S."/>
            <person name="Copeland A."/>
            <person name="Lapidus A."/>
            <person name="Glavina del Rio T."/>
            <person name="Dalin E."/>
            <person name="Tice H."/>
            <person name="Bruce D."/>
            <person name="Goodwin L."/>
            <person name="Pitluck S."/>
            <person name="Saunders E."/>
            <person name="Brettin T."/>
            <person name="Detter J.C."/>
            <person name="Han C."/>
            <person name="Larimer F."/>
            <person name="Land M."/>
            <person name="Hauser L."/>
            <person name="Kyrpides N."/>
            <person name="Ovchinnikova G."/>
            <person name="Beliaev A.S."/>
            <person name="Richardson P."/>
        </authorList>
    </citation>
    <scope>NUCLEOTIDE SEQUENCE</scope>
    <source>
        <strain evidence="2">2CP-1</strain>
    </source>
</reference>
<evidence type="ECO:0000313" key="3">
    <source>
        <dbReference type="Proteomes" id="UP000007089"/>
    </source>
</evidence>
<feature type="domain" description="Fe2OG dioxygenase" evidence="1">
    <location>
        <begin position="108"/>
        <end position="198"/>
    </location>
</feature>
<dbReference type="PROSITE" id="PS51471">
    <property type="entry name" value="FE2OG_OXY"/>
    <property type="match status" value="1"/>
</dbReference>
<name>B8J7A0_ANAD2</name>
<dbReference type="PANTHER" id="PTHR21052">
    <property type="entry name" value="SPERMATOGENESIS ASSOCIATED 11-RELATED"/>
    <property type="match status" value="1"/>
</dbReference>
<dbReference type="InterPro" id="IPR032870">
    <property type="entry name" value="ALKBH7-like"/>
</dbReference>
<dbReference type="HOGENOM" id="CLU_093795_0_0_7"/>
<dbReference type="InterPro" id="IPR027450">
    <property type="entry name" value="AlkB-like"/>
</dbReference>
<dbReference type="EMBL" id="CP001359">
    <property type="protein sequence ID" value="ACL65290.1"/>
    <property type="molecule type" value="Genomic_DNA"/>
</dbReference>
<dbReference type="Pfam" id="PF13532">
    <property type="entry name" value="2OG-FeII_Oxy_2"/>
    <property type="match status" value="1"/>
</dbReference>
<evidence type="ECO:0000313" key="2">
    <source>
        <dbReference type="EMBL" id="ACL65290.1"/>
    </source>
</evidence>
<dbReference type="SUPFAM" id="SSF51197">
    <property type="entry name" value="Clavaminate synthase-like"/>
    <property type="match status" value="1"/>
</dbReference>
<protein>
    <submittedName>
        <fullName evidence="2">2OG-Fe(II) oxygenase</fullName>
    </submittedName>
</protein>
<dbReference type="Gene3D" id="2.60.120.590">
    <property type="entry name" value="Alpha-ketoglutarate-dependent dioxygenase AlkB-like"/>
    <property type="match status" value="1"/>
</dbReference>
<dbReference type="InterPro" id="IPR005123">
    <property type="entry name" value="Oxoglu/Fe-dep_dioxygenase_dom"/>
</dbReference>
<dbReference type="PANTHER" id="PTHR21052:SF0">
    <property type="entry name" value="ALPHA-KETOGLUTARATE-DEPENDENT DIOXYGENASE ALKB HOMOLOG 7, MITOCHONDRIAL"/>
    <property type="match status" value="1"/>
</dbReference>
<evidence type="ECO:0000259" key="1">
    <source>
        <dbReference type="PROSITE" id="PS51471"/>
    </source>
</evidence>
<keyword evidence="3" id="KW-1185">Reference proteome</keyword>
<dbReference type="KEGG" id="acp:A2cp1_1948"/>
<proteinExistence type="predicted"/>
<dbReference type="Proteomes" id="UP000007089">
    <property type="component" value="Chromosome"/>
</dbReference>
<accession>B8J7A0</accession>
<sequence>MSGAAGRVNLSRVQLELVPSPVPALPPGMRLWRALLPAAEQQALLAALARLELGEVRMHGVIARRRVAHFGRAYAYDARAVQPGPPFPAALEPLRRRAAALAGVAPAALAEALVTRYPPGAGIGWHRDAPAFGQVVGVSLGAPARFRMREGGPGGRALEVLLEPGSAYLLAGAARWRWQHAIPPVPAERWSVTFRTLRDAPPAR</sequence>
<gene>
    <name evidence="2" type="ordered locus">A2cp1_1948</name>
</gene>
<dbReference type="GO" id="GO:0006974">
    <property type="term" value="P:DNA damage response"/>
    <property type="evidence" value="ECO:0007669"/>
    <property type="project" value="InterPro"/>
</dbReference>
<organism evidence="2 3">
    <name type="scientific">Anaeromyxobacter dehalogenans (strain ATCC BAA-258 / DSM 21875 / 2CP-1)</name>
    <dbReference type="NCBI Taxonomy" id="455488"/>
    <lineage>
        <taxon>Bacteria</taxon>
        <taxon>Pseudomonadati</taxon>
        <taxon>Myxococcota</taxon>
        <taxon>Myxococcia</taxon>
        <taxon>Myxococcales</taxon>
        <taxon>Cystobacterineae</taxon>
        <taxon>Anaeromyxobacteraceae</taxon>
        <taxon>Anaeromyxobacter</taxon>
    </lineage>
</organism>
<dbReference type="AlphaFoldDB" id="B8J7A0"/>
<dbReference type="GO" id="GO:0006631">
    <property type="term" value="P:fatty acid metabolic process"/>
    <property type="evidence" value="ECO:0007669"/>
    <property type="project" value="TreeGrafter"/>
</dbReference>
<dbReference type="InterPro" id="IPR037151">
    <property type="entry name" value="AlkB-like_sf"/>
</dbReference>